<dbReference type="Proteomes" id="UP000065151">
    <property type="component" value="Chromosome"/>
</dbReference>
<gene>
    <name evidence="1" type="ORF">AU252_16270</name>
</gene>
<protein>
    <submittedName>
        <fullName evidence="1">Uncharacterized protein</fullName>
    </submittedName>
</protein>
<dbReference type="EMBL" id="CP013747">
    <property type="protein sequence ID" value="ALV42507.1"/>
    <property type="molecule type" value="Genomic_DNA"/>
</dbReference>
<sequence>MHVSRRLLFASAFWEVARPRTALNAGHLLIRLTNPAMAFDLRSATDWLHCHNTARQALAEVLGAGRCTVVFAHQWHPIGAAIGEPEAESSTPTFHVFGRWDAEPVTPGEQLRLPVQRRLPAAAEELKEYDGGLRTALRRLAVARPPEPVPPVDGTLPELTARTPNFKAGAHHTVLAPALPPASGGPGLTPGHLLALAAAVEGLATRPGVTGLSCVVPEPGPGGLEVHAMGRSAGESRNPMQEFLDLPKVSQALL</sequence>
<name>A0A0U3QLY5_9MICC</name>
<dbReference type="STRING" id="121292.AU252_16270"/>
<organism evidence="1">
    <name type="scientific">Pseudarthrobacter sulfonivorans</name>
    <dbReference type="NCBI Taxonomy" id="121292"/>
    <lineage>
        <taxon>Bacteria</taxon>
        <taxon>Bacillati</taxon>
        <taxon>Actinomycetota</taxon>
        <taxon>Actinomycetes</taxon>
        <taxon>Micrococcales</taxon>
        <taxon>Micrococcaceae</taxon>
        <taxon>Pseudarthrobacter</taxon>
    </lineage>
</organism>
<dbReference type="KEGG" id="psul:AU252_16270"/>
<proteinExistence type="predicted"/>
<dbReference type="AlphaFoldDB" id="A0A0U3QLY5"/>
<accession>A0A0U3QLY5</accession>
<dbReference type="RefSeq" id="WP_058931624.1">
    <property type="nucleotide sequence ID" value="NZ_CP013747.1"/>
</dbReference>
<evidence type="ECO:0000313" key="1">
    <source>
        <dbReference type="EMBL" id="ALV42507.1"/>
    </source>
</evidence>
<reference evidence="1 2" key="1">
    <citation type="submission" date="2015-12" db="EMBL/GenBank/DDBJ databases">
        <authorList>
            <person name="Shamseldin A."/>
            <person name="Moawad H."/>
            <person name="Abd El-Rahim W.M."/>
            <person name="Sadowsky M.J."/>
        </authorList>
    </citation>
    <scope>NUCLEOTIDE SEQUENCE [LARGE SCALE GENOMIC DNA]</scope>
    <source>
        <strain evidence="1 2">Ar51</strain>
    </source>
</reference>
<evidence type="ECO:0000313" key="2">
    <source>
        <dbReference type="Proteomes" id="UP000065151"/>
    </source>
</evidence>